<sequence length="139" mass="16167">MSSRCHETVTVPETTSTPLVETLLQIFRWVSPREIQADRGGLLMNILTSELVQKLVKQSPAQLKVKVIIDFSISRYKTQVKVLELVEYYRQYIPKFSCLITPVTETFKRKSKKEDIKWTSECPELFRQLEENLSTNSVL</sequence>
<reference evidence="1" key="1">
    <citation type="submission" date="2020-08" db="EMBL/GenBank/DDBJ databases">
        <title>Multicomponent nature underlies the extraordinary mechanical properties of spider dragline silk.</title>
        <authorList>
            <person name="Kono N."/>
            <person name="Nakamura H."/>
            <person name="Mori M."/>
            <person name="Yoshida Y."/>
            <person name="Ohtoshi R."/>
            <person name="Malay A.D."/>
            <person name="Moran D.A.P."/>
            <person name="Tomita M."/>
            <person name="Numata K."/>
            <person name="Arakawa K."/>
        </authorList>
    </citation>
    <scope>NUCLEOTIDE SEQUENCE</scope>
</reference>
<dbReference type="EMBL" id="BMAV01014733">
    <property type="protein sequence ID" value="GFY63329.1"/>
    <property type="molecule type" value="Genomic_DNA"/>
</dbReference>
<dbReference type="InterPro" id="IPR043502">
    <property type="entry name" value="DNA/RNA_pol_sf"/>
</dbReference>
<gene>
    <name evidence="1" type="ORF">TNIN_259441</name>
</gene>
<accession>A0A8X6Y5H9</accession>
<dbReference type="InterPro" id="IPR043128">
    <property type="entry name" value="Rev_trsase/Diguanyl_cyclase"/>
</dbReference>
<dbReference type="AlphaFoldDB" id="A0A8X6Y5H9"/>
<proteinExistence type="predicted"/>
<comment type="caution">
    <text evidence="1">The sequence shown here is derived from an EMBL/GenBank/DDBJ whole genome shotgun (WGS) entry which is preliminary data.</text>
</comment>
<evidence type="ECO:0000313" key="2">
    <source>
        <dbReference type="Proteomes" id="UP000886998"/>
    </source>
</evidence>
<evidence type="ECO:0000313" key="1">
    <source>
        <dbReference type="EMBL" id="GFY63329.1"/>
    </source>
</evidence>
<name>A0A8X6Y5H9_9ARAC</name>
<dbReference type="Proteomes" id="UP000886998">
    <property type="component" value="Unassembled WGS sequence"/>
</dbReference>
<keyword evidence="2" id="KW-1185">Reference proteome</keyword>
<dbReference type="GO" id="GO:0071897">
    <property type="term" value="P:DNA biosynthetic process"/>
    <property type="evidence" value="ECO:0007669"/>
    <property type="project" value="UniProtKB-ARBA"/>
</dbReference>
<dbReference type="SUPFAM" id="SSF56672">
    <property type="entry name" value="DNA/RNA polymerases"/>
    <property type="match status" value="1"/>
</dbReference>
<protein>
    <submittedName>
        <fullName evidence="1">Uncharacterized protein</fullName>
    </submittedName>
</protein>
<organism evidence="1 2">
    <name type="scientific">Trichonephila inaurata madagascariensis</name>
    <dbReference type="NCBI Taxonomy" id="2747483"/>
    <lineage>
        <taxon>Eukaryota</taxon>
        <taxon>Metazoa</taxon>
        <taxon>Ecdysozoa</taxon>
        <taxon>Arthropoda</taxon>
        <taxon>Chelicerata</taxon>
        <taxon>Arachnida</taxon>
        <taxon>Araneae</taxon>
        <taxon>Araneomorphae</taxon>
        <taxon>Entelegynae</taxon>
        <taxon>Araneoidea</taxon>
        <taxon>Nephilidae</taxon>
        <taxon>Trichonephila</taxon>
        <taxon>Trichonephila inaurata</taxon>
    </lineage>
</organism>
<dbReference type="Gene3D" id="3.30.70.270">
    <property type="match status" value="1"/>
</dbReference>